<gene>
    <name evidence="3" type="ORF">HG542_27500</name>
</gene>
<evidence type="ECO:0000313" key="3">
    <source>
        <dbReference type="EMBL" id="NVK81375.1"/>
    </source>
</evidence>
<dbReference type="EMBL" id="JABBXF010000079">
    <property type="protein sequence ID" value="NVK81375.1"/>
    <property type="molecule type" value="Genomic_DNA"/>
</dbReference>
<feature type="region of interest" description="Disordered" evidence="1">
    <location>
        <begin position="26"/>
        <end position="61"/>
    </location>
</feature>
<feature type="signal peptide" evidence="2">
    <location>
        <begin position="1"/>
        <end position="21"/>
    </location>
</feature>
<organism evidence="3 4">
    <name type="scientific">Streptomyces morookaense</name>
    <name type="common">Streptoverticillium morookaense</name>
    <dbReference type="NCBI Taxonomy" id="1970"/>
    <lineage>
        <taxon>Bacteria</taxon>
        <taxon>Bacillati</taxon>
        <taxon>Actinomycetota</taxon>
        <taxon>Actinomycetes</taxon>
        <taxon>Kitasatosporales</taxon>
        <taxon>Streptomycetaceae</taxon>
        <taxon>Streptomyces</taxon>
    </lineage>
</organism>
<name>A0A7Y7E9R3_STRMO</name>
<evidence type="ECO:0000256" key="2">
    <source>
        <dbReference type="SAM" id="SignalP"/>
    </source>
</evidence>
<feature type="chain" id="PRO_5038996241" evidence="2">
    <location>
        <begin position="22"/>
        <end position="245"/>
    </location>
</feature>
<comment type="caution">
    <text evidence="3">The sequence shown here is derived from an EMBL/GenBank/DDBJ whole genome shotgun (WGS) entry which is preliminary data.</text>
</comment>
<proteinExistence type="predicted"/>
<evidence type="ECO:0000313" key="4">
    <source>
        <dbReference type="Proteomes" id="UP000587462"/>
    </source>
</evidence>
<sequence length="245" mass="25476">MSLLRTLGAAAFVLAAALGPAVVPQEPAAASPQPHCGDPAGKDFPITSRLSGGPDTYERGGAQQTWELELRNTTDGECRAIHPVAVLSDKGRALQPGHIRLDFYDPGAARWRPVQFERTEEAENVGVLDGQGPDFPGFSVPARRAVTVRMRLGFTGEAPEGTVTANVTAVQRRGADGAWVGQSGDYAFAVGGGDEGADGLADTGGDPLRGMVVGAGAVVAAGAALMLAPRKGRGELRERPRRVRS</sequence>
<protein>
    <submittedName>
        <fullName evidence="3">Uncharacterized protein</fullName>
    </submittedName>
</protein>
<accession>A0A7Y7E9R3</accession>
<dbReference type="Proteomes" id="UP000587462">
    <property type="component" value="Unassembled WGS sequence"/>
</dbReference>
<dbReference type="AlphaFoldDB" id="A0A7Y7E9R3"/>
<dbReference type="RefSeq" id="WP_171086057.1">
    <property type="nucleotide sequence ID" value="NZ_BNBU01000010.1"/>
</dbReference>
<evidence type="ECO:0000256" key="1">
    <source>
        <dbReference type="SAM" id="MobiDB-lite"/>
    </source>
</evidence>
<reference evidence="3 4" key="1">
    <citation type="submission" date="2020-04" db="EMBL/GenBank/DDBJ databases">
        <title>Draft Genome Sequence of Streptomyces morookaense DSM 40503, an 8-azaguanine-producing strain.</title>
        <authorList>
            <person name="Qi J."/>
            <person name="Gao J.-M."/>
        </authorList>
    </citation>
    <scope>NUCLEOTIDE SEQUENCE [LARGE SCALE GENOMIC DNA]</scope>
    <source>
        <strain evidence="3 4">DSM 40503</strain>
    </source>
</reference>
<keyword evidence="2" id="KW-0732">Signal</keyword>
<keyword evidence="4" id="KW-1185">Reference proteome</keyword>